<organism evidence="2 3">
    <name type="scientific">Baudoinia panamericana (strain UAMH 10762)</name>
    <name type="common">Angels' share fungus</name>
    <name type="synonym">Baudoinia compniacensis (strain UAMH 10762)</name>
    <dbReference type="NCBI Taxonomy" id="717646"/>
    <lineage>
        <taxon>Eukaryota</taxon>
        <taxon>Fungi</taxon>
        <taxon>Dikarya</taxon>
        <taxon>Ascomycota</taxon>
        <taxon>Pezizomycotina</taxon>
        <taxon>Dothideomycetes</taxon>
        <taxon>Dothideomycetidae</taxon>
        <taxon>Mycosphaerellales</taxon>
        <taxon>Teratosphaeriaceae</taxon>
        <taxon>Baudoinia</taxon>
    </lineage>
</organism>
<reference evidence="2 3" key="1">
    <citation type="journal article" date="2012" name="PLoS Pathog.">
        <title>Diverse lifestyles and strategies of plant pathogenesis encoded in the genomes of eighteen Dothideomycetes fungi.</title>
        <authorList>
            <person name="Ohm R.A."/>
            <person name="Feau N."/>
            <person name="Henrissat B."/>
            <person name="Schoch C.L."/>
            <person name="Horwitz B.A."/>
            <person name="Barry K.W."/>
            <person name="Condon B.J."/>
            <person name="Copeland A.C."/>
            <person name="Dhillon B."/>
            <person name="Glaser F."/>
            <person name="Hesse C.N."/>
            <person name="Kosti I."/>
            <person name="LaButti K."/>
            <person name="Lindquist E.A."/>
            <person name="Lucas S."/>
            <person name="Salamov A.A."/>
            <person name="Bradshaw R.E."/>
            <person name="Ciuffetti L."/>
            <person name="Hamelin R.C."/>
            <person name="Kema G.H.J."/>
            <person name="Lawrence C."/>
            <person name="Scott J.A."/>
            <person name="Spatafora J.W."/>
            <person name="Turgeon B.G."/>
            <person name="de Wit P.J.G.M."/>
            <person name="Zhong S."/>
            <person name="Goodwin S.B."/>
            <person name="Grigoriev I.V."/>
        </authorList>
    </citation>
    <scope>NUCLEOTIDE SEQUENCE [LARGE SCALE GENOMIC DNA]</scope>
    <source>
        <strain evidence="2 3">UAMH 10762</strain>
    </source>
</reference>
<feature type="compositionally biased region" description="Basic residues" evidence="1">
    <location>
        <begin position="58"/>
        <end position="67"/>
    </location>
</feature>
<dbReference type="GeneID" id="19109572"/>
<dbReference type="Proteomes" id="UP000011761">
    <property type="component" value="Unassembled WGS sequence"/>
</dbReference>
<evidence type="ECO:0000313" key="2">
    <source>
        <dbReference type="EMBL" id="EMD00973.1"/>
    </source>
</evidence>
<name>M2M1P3_BAUPA</name>
<dbReference type="RefSeq" id="XP_007672157.1">
    <property type="nucleotide sequence ID" value="XM_007673967.1"/>
</dbReference>
<dbReference type="AlphaFoldDB" id="M2M1P3"/>
<protein>
    <submittedName>
        <fullName evidence="2">Uncharacterized protein</fullName>
    </submittedName>
</protein>
<dbReference type="EMBL" id="KB445550">
    <property type="protein sequence ID" value="EMD00973.1"/>
    <property type="molecule type" value="Genomic_DNA"/>
</dbReference>
<dbReference type="HOGENOM" id="CLU_1864752_0_0_1"/>
<sequence>MLILARERAQRCAILQVVTSCALPSSSAPLCNTSQHRPIQPHQYSLGCMSSLTSTVPKSHRSYHHHPNSPPTSAYWSPAHQLPPPLSTHLRGSPRTRRPLLIAPPVSVVGAAARCPCCRRRWRGVCWCPSWIPQSRT</sequence>
<feature type="region of interest" description="Disordered" evidence="1">
    <location>
        <begin position="58"/>
        <end position="78"/>
    </location>
</feature>
<evidence type="ECO:0000313" key="3">
    <source>
        <dbReference type="Proteomes" id="UP000011761"/>
    </source>
</evidence>
<dbReference type="KEGG" id="bcom:BAUCODRAFT_190482"/>
<accession>M2M1P3</accession>
<keyword evidence="3" id="KW-1185">Reference proteome</keyword>
<evidence type="ECO:0000256" key="1">
    <source>
        <dbReference type="SAM" id="MobiDB-lite"/>
    </source>
</evidence>
<gene>
    <name evidence="2" type="ORF">BAUCODRAFT_190482</name>
</gene>
<proteinExistence type="predicted"/>